<comment type="caution">
    <text evidence="10">The sequence shown here is derived from an EMBL/GenBank/DDBJ whole genome shotgun (WGS) entry which is preliminary data.</text>
</comment>
<evidence type="ECO:0000256" key="3">
    <source>
        <dbReference type="ARBA" id="ARBA00022723"/>
    </source>
</evidence>
<keyword evidence="7" id="KW-1133">Transmembrane helix</keyword>
<dbReference type="InterPro" id="IPR036909">
    <property type="entry name" value="Cyt_c-like_dom_sf"/>
</dbReference>
<dbReference type="Pfam" id="PF02085">
    <property type="entry name" value="Cytochrom_CIII"/>
    <property type="match status" value="1"/>
</dbReference>
<evidence type="ECO:0000313" key="10">
    <source>
        <dbReference type="EMBL" id="MBK6263710.1"/>
    </source>
</evidence>
<reference evidence="10" key="1">
    <citation type="submission" date="2021-01" db="EMBL/GenBank/DDBJ databases">
        <title>Marivirga aurantiaca sp. nov., isolated from intertidal surface sediments.</title>
        <authorList>
            <person name="Zhang M."/>
        </authorList>
    </citation>
    <scope>NUCLEOTIDE SEQUENCE</scope>
    <source>
        <strain evidence="10">S37H4</strain>
    </source>
</reference>
<dbReference type="Gene3D" id="1.10.760.10">
    <property type="entry name" value="Cytochrome c-like domain"/>
    <property type="match status" value="1"/>
</dbReference>
<evidence type="ECO:0000259" key="9">
    <source>
        <dbReference type="PROSITE" id="PS51007"/>
    </source>
</evidence>
<sequence length="425" mass="47057">MSLKKYITRLSFIALFLVGLLSLSTGNLAFSQASEIPTEEEAITNGKTLFESNCTVCHAVHEKVVGPALINVYERRELPWLISFIKNSQKVIQGGDEYAVNLYNEYGKAVMPSFDYFSDDEIKNILAYVKNESENPPVEESAVAAGDGSGVAGGSGGGIPSEYLNLIIIGFVVVLVLILVVLVLIISVLKKFINQKEDLDPNEKEYANQKFEIGKLVKSNGFLFFVIFIFTAVVAKTVIDGLYTVGVQQGYQPTQPIAFSHEIHAGQFNIECQYCHTGVMISKSANIPSANICMNCHTVIKTESKEIAKIYEAIDYNPETAEYGTNVKSIEWVRVHNLPDLAYFNHSQHVNVAGLECQTCHGPIEEMAVVKQWSTLTMGWCINCHRETNVNSKGNDYYDDLIKAHDGEPLKVVDIGGLECSKCHY</sequence>
<evidence type="ECO:0000313" key="11">
    <source>
        <dbReference type="Proteomes" id="UP000611723"/>
    </source>
</evidence>
<keyword evidence="1" id="KW-0813">Transport</keyword>
<dbReference type="GO" id="GO:0046872">
    <property type="term" value="F:metal ion binding"/>
    <property type="evidence" value="ECO:0007669"/>
    <property type="project" value="UniProtKB-KW"/>
</dbReference>
<feature type="signal peptide" evidence="8">
    <location>
        <begin position="1"/>
        <end position="29"/>
    </location>
</feature>
<keyword evidence="7" id="KW-0472">Membrane</keyword>
<dbReference type="CDD" id="cd08168">
    <property type="entry name" value="Cytochrom_C3"/>
    <property type="match status" value="1"/>
</dbReference>
<evidence type="ECO:0000256" key="4">
    <source>
        <dbReference type="ARBA" id="ARBA00022982"/>
    </source>
</evidence>
<keyword evidence="3 6" id="KW-0479">Metal-binding</keyword>
<gene>
    <name evidence="10" type="ORF">JKA74_01580</name>
</gene>
<evidence type="ECO:0000256" key="1">
    <source>
        <dbReference type="ARBA" id="ARBA00022448"/>
    </source>
</evidence>
<dbReference type="InterPro" id="IPR020942">
    <property type="entry name" value="Cyt_c_III_dom"/>
</dbReference>
<dbReference type="SUPFAM" id="SSF48695">
    <property type="entry name" value="Multiheme cytochromes"/>
    <property type="match status" value="1"/>
</dbReference>
<dbReference type="PROSITE" id="PS51007">
    <property type="entry name" value="CYTC"/>
    <property type="match status" value="1"/>
</dbReference>
<evidence type="ECO:0000256" key="8">
    <source>
        <dbReference type="SAM" id="SignalP"/>
    </source>
</evidence>
<feature type="transmembrane region" description="Helical" evidence="7">
    <location>
        <begin position="220"/>
        <end position="239"/>
    </location>
</feature>
<keyword evidence="7" id="KW-0812">Transmembrane</keyword>
<accession>A0A935C5B4</accession>
<feature type="chain" id="PRO_5038002700" evidence="8">
    <location>
        <begin position="30"/>
        <end position="425"/>
    </location>
</feature>
<feature type="domain" description="Cytochrome c" evidence="9">
    <location>
        <begin position="41"/>
        <end position="133"/>
    </location>
</feature>
<dbReference type="Proteomes" id="UP000611723">
    <property type="component" value="Unassembled WGS sequence"/>
</dbReference>
<dbReference type="GO" id="GO:0020037">
    <property type="term" value="F:heme binding"/>
    <property type="evidence" value="ECO:0007669"/>
    <property type="project" value="InterPro"/>
</dbReference>
<feature type="transmembrane region" description="Helical" evidence="7">
    <location>
        <begin position="163"/>
        <end position="189"/>
    </location>
</feature>
<dbReference type="RefSeq" id="WP_201429397.1">
    <property type="nucleotide sequence ID" value="NZ_JAEQBW010000001.1"/>
</dbReference>
<keyword evidence="11" id="KW-1185">Reference proteome</keyword>
<organism evidence="10 11">
    <name type="scientific">Marivirga aurantiaca</name>
    <dbReference type="NCBI Taxonomy" id="2802615"/>
    <lineage>
        <taxon>Bacteria</taxon>
        <taxon>Pseudomonadati</taxon>
        <taxon>Bacteroidota</taxon>
        <taxon>Cytophagia</taxon>
        <taxon>Cytophagales</taxon>
        <taxon>Marivirgaceae</taxon>
        <taxon>Marivirga</taxon>
    </lineage>
</organism>
<keyword evidence="4" id="KW-0249">Electron transport</keyword>
<dbReference type="PANTHER" id="PTHR39425:SF1">
    <property type="entry name" value="CYTOCHROME C7-LIKE DOMAIN-CONTAINING PROTEIN"/>
    <property type="match status" value="1"/>
</dbReference>
<dbReference type="Pfam" id="PF00034">
    <property type="entry name" value="Cytochrom_C"/>
    <property type="match status" value="1"/>
</dbReference>
<proteinExistence type="predicted"/>
<keyword evidence="5 6" id="KW-0408">Iron</keyword>
<evidence type="ECO:0000256" key="6">
    <source>
        <dbReference type="PROSITE-ProRule" id="PRU00433"/>
    </source>
</evidence>
<dbReference type="GO" id="GO:0009055">
    <property type="term" value="F:electron transfer activity"/>
    <property type="evidence" value="ECO:0007669"/>
    <property type="project" value="InterPro"/>
</dbReference>
<evidence type="ECO:0000256" key="7">
    <source>
        <dbReference type="SAM" id="Phobius"/>
    </source>
</evidence>
<evidence type="ECO:0000256" key="5">
    <source>
        <dbReference type="ARBA" id="ARBA00023004"/>
    </source>
</evidence>
<dbReference type="AlphaFoldDB" id="A0A935C5B4"/>
<dbReference type="SUPFAM" id="SSF46626">
    <property type="entry name" value="Cytochrome c"/>
    <property type="match status" value="1"/>
</dbReference>
<dbReference type="InterPro" id="IPR009056">
    <property type="entry name" value="Cyt_c-like_dom"/>
</dbReference>
<dbReference type="PANTHER" id="PTHR39425">
    <property type="entry name" value="LIPOPROTEIN CYTOCHROME C"/>
    <property type="match status" value="1"/>
</dbReference>
<dbReference type="Gene3D" id="3.90.10.10">
    <property type="entry name" value="Cytochrome C3"/>
    <property type="match status" value="2"/>
</dbReference>
<name>A0A935C5B4_9BACT</name>
<dbReference type="EMBL" id="JAEQBW010000001">
    <property type="protein sequence ID" value="MBK6263710.1"/>
    <property type="molecule type" value="Genomic_DNA"/>
</dbReference>
<keyword evidence="8" id="KW-0732">Signal</keyword>
<dbReference type="InterPro" id="IPR036280">
    <property type="entry name" value="Multihaem_cyt_sf"/>
</dbReference>
<keyword evidence="2 6" id="KW-0349">Heme</keyword>
<evidence type="ECO:0000256" key="2">
    <source>
        <dbReference type="ARBA" id="ARBA00022617"/>
    </source>
</evidence>
<protein>
    <submittedName>
        <fullName evidence="10">C-type cytochrome</fullName>
    </submittedName>
</protein>